<gene>
    <name evidence="5" type="ORF">GWI33_007661</name>
</gene>
<keyword evidence="2" id="KW-0597">Phosphoprotein</keyword>
<feature type="compositionally biased region" description="Acidic residues" evidence="4">
    <location>
        <begin position="631"/>
        <end position="659"/>
    </location>
</feature>
<feature type="region of interest" description="Disordered" evidence="4">
    <location>
        <begin position="303"/>
        <end position="405"/>
    </location>
</feature>
<feature type="compositionally biased region" description="Polar residues" evidence="4">
    <location>
        <begin position="726"/>
        <end position="739"/>
    </location>
</feature>
<dbReference type="PANTHER" id="PTHR14396:SF10">
    <property type="entry name" value="CLASPIN"/>
    <property type="match status" value="1"/>
</dbReference>
<evidence type="ECO:0000256" key="1">
    <source>
        <dbReference type="ARBA" id="ARBA00004123"/>
    </source>
</evidence>
<organism evidence="5 6">
    <name type="scientific">Rhynchophorus ferrugineus</name>
    <name type="common">Red palm weevil</name>
    <name type="synonym">Curculio ferrugineus</name>
    <dbReference type="NCBI Taxonomy" id="354439"/>
    <lineage>
        <taxon>Eukaryota</taxon>
        <taxon>Metazoa</taxon>
        <taxon>Ecdysozoa</taxon>
        <taxon>Arthropoda</taxon>
        <taxon>Hexapoda</taxon>
        <taxon>Insecta</taxon>
        <taxon>Pterygota</taxon>
        <taxon>Neoptera</taxon>
        <taxon>Endopterygota</taxon>
        <taxon>Coleoptera</taxon>
        <taxon>Polyphaga</taxon>
        <taxon>Cucujiformia</taxon>
        <taxon>Curculionidae</taxon>
        <taxon>Dryophthorinae</taxon>
        <taxon>Rhynchophorus</taxon>
    </lineage>
</organism>
<evidence type="ECO:0000313" key="6">
    <source>
        <dbReference type="Proteomes" id="UP000625711"/>
    </source>
</evidence>
<feature type="region of interest" description="Disordered" evidence="4">
    <location>
        <begin position="866"/>
        <end position="903"/>
    </location>
</feature>
<name>A0A834IDW8_RHYFE</name>
<feature type="compositionally biased region" description="Acidic residues" evidence="4">
    <location>
        <begin position="1164"/>
        <end position="1187"/>
    </location>
</feature>
<feature type="region of interest" description="Disordered" evidence="4">
    <location>
        <begin position="183"/>
        <end position="226"/>
    </location>
</feature>
<evidence type="ECO:0000313" key="5">
    <source>
        <dbReference type="EMBL" id="KAF7279020.1"/>
    </source>
</evidence>
<feature type="compositionally biased region" description="Low complexity" evidence="4">
    <location>
        <begin position="889"/>
        <end position="898"/>
    </location>
</feature>
<feature type="compositionally biased region" description="Basic and acidic residues" evidence="4">
    <location>
        <begin position="380"/>
        <end position="393"/>
    </location>
</feature>
<feature type="compositionally biased region" description="Basic and acidic residues" evidence="4">
    <location>
        <begin position="201"/>
        <end position="213"/>
    </location>
</feature>
<comment type="subcellular location">
    <subcellularLocation>
        <location evidence="1">Nucleus</location>
    </subcellularLocation>
</comment>
<comment type="caution">
    <text evidence="5">The sequence shown here is derived from an EMBL/GenBank/DDBJ whole genome shotgun (WGS) entry which is preliminary data.</text>
</comment>
<accession>A0A834IDW8</accession>
<feature type="region of interest" description="Disordered" evidence="4">
    <location>
        <begin position="1229"/>
        <end position="1258"/>
    </location>
</feature>
<feature type="region of interest" description="Disordered" evidence="4">
    <location>
        <begin position="1153"/>
        <end position="1193"/>
    </location>
</feature>
<dbReference type="Proteomes" id="UP000625711">
    <property type="component" value="Unassembled WGS sequence"/>
</dbReference>
<feature type="compositionally biased region" description="Low complexity" evidence="4">
    <location>
        <begin position="1232"/>
        <end position="1241"/>
    </location>
</feature>
<feature type="compositionally biased region" description="Acidic residues" evidence="4">
    <location>
        <begin position="1051"/>
        <end position="1061"/>
    </location>
</feature>
<proteinExistence type="predicted"/>
<reference evidence="5" key="1">
    <citation type="submission" date="2020-08" db="EMBL/GenBank/DDBJ databases">
        <title>Genome sequencing and assembly of the red palm weevil Rhynchophorus ferrugineus.</title>
        <authorList>
            <person name="Dias G.B."/>
            <person name="Bergman C.M."/>
            <person name="Manee M."/>
        </authorList>
    </citation>
    <scope>NUCLEOTIDE SEQUENCE</scope>
    <source>
        <strain evidence="5">AA-2017</strain>
        <tissue evidence="5">Whole larva</tissue>
    </source>
</reference>
<feature type="compositionally biased region" description="Basic and acidic residues" evidence="4">
    <location>
        <begin position="317"/>
        <end position="335"/>
    </location>
</feature>
<feature type="region of interest" description="Disordered" evidence="4">
    <location>
        <begin position="829"/>
        <end position="851"/>
    </location>
</feature>
<dbReference type="PANTHER" id="PTHR14396">
    <property type="entry name" value="CLASPIN"/>
    <property type="match status" value="1"/>
</dbReference>
<evidence type="ECO:0000256" key="4">
    <source>
        <dbReference type="SAM" id="MobiDB-lite"/>
    </source>
</evidence>
<dbReference type="EMBL" id="JAACXV010000377">
    <property type="protein sequence ID" value="KAF7279020.1"/>
    <property type="molecule type" value="Genomic_DNA"/>
</dbReference>
<keyword evidence="6" id="KW-1185">Reference proteome</keyword>
<keyword evidence="3" id="KW-0539">Nucleus</keyword>
<feature type="compositionally biased region" description="Acidic residues" evidence="4">
    <location>
        <begin position="1012"/>
        <end position="1029"/>
    </location>
</feature>
<feature type="compositionally biased region" description="Polar residues" evidence="4">
    <location>
        <begin position="866"/>
        <end position="888"/>
    </location>
</feature>
<feature type="compositionally biased region" description="Acidic residues" evidence="4">
    <location>
        <begin position="674"/>
        <end position="687"/>
    </location>
</feature>
<evidence type="ECO:0000256" key="3">
    <source>
        <dbReference type="ARBA" id="ARBA00023242"/>
    </source>
</evidence>
<feature type="region of interest" description="Disordered" evidence="4">
    <location>
        <begin position="954"/>
        <end position="1097"/>
    </location>
</feature>
<dbReference type="GO" id="GO:0005634">
    <property type="term" value="C:nucleus"/>
    <property type="evidence" value="ECO:0007669"/>
    <property type="project" value="UniProtKB-SubCell"/>
</dbReference>
<sequence>MELDCDVNGEENPINQEIHKNLCQDSGILTDIEPEPATLLTKSGNVGDKQNINEEYSTISNEDLTEDVRSNFESSNNVENKSVFEDNQVNTDDEGDTDVTVTKSSLTRKKVARIDSDSEEDVTTLEKENFNDKENESIIYTMSSKGEVIPEGTFNTMKSRLATLCDSDSEDEAFESMPQYNQVIDESQHEDKKKYTKSQKRTKDQTKTKEDLKPMTAKEAADQRVEIQAESQRMLREKNVSLPYHKPKTHSLKEFLARRPKLASAIPDIGKTPPSVAIKMSTEQLELISKQLKIREKEVKAFYKSESEGEDDDIDDKDYMPAEKDLESAKEKNIEGENSSNELKITNQEVIDESSTFENMDENGVSKNCPNPDDILTEEVISKNDNMELKGTENECGENMESKDITDDKLNDTIALNNSDNYSFNLDDVQSPEKIPLDAELRGDQDGIKEVSEISSQTLVKTSRDFVYNDICKEIESFGENNQNREDENKSILKTKKELLKEKLANIQPKLSGDPDHVIDLDTGITKPKEVVQLMERFAKHTLIKKHLPKHKVELSIVTVESGGDVHKEKVAMTVSDDEDTAPEEKPGARLHRLKEDLQNQMALKKSEIWQQKASKGIKISGDIGSTEENSCQDEFLDDEDEEEMELTDEEEYSDEEMYDEKLKDKPRKKSAFVDDEAEVSENDGDDDGKAGYEDDVPEEDLQEKQLTSVDGGEISSDIPDVDGDSNMTGEVSTSQNQIGEPEKKVLRRIVQMEDDSDDEELFQEPVSLFKNANEQLDSTVTGDEDDLIPPHQPRQLKTPIKTAISQSKSIADFLTPISFLTSIQNLASATKSKDRPARLSTNGSPSKGDLIQKKLFADSENINSQSSLSAMSEQIPASISETKSIIQSPTPTSEEPPNTQDLLGICSGEFTGVTQSESNVASFLTGESQEIKTLGTDQDMIISQLLDEEELENFKRKFDSPPINRLTGASQQLSGDAQEVIGGGIIDSDDENSGTAEPSNRKKRKRKLQFSDDDDSDDDDDNQINDEEINLHDEDSEDTRGASTDNIGYDSEENEIDLNEENTKKPGKMRMADFLEAEAELSESEWGSEDEDEKGLDELEFEAGDTEKFDEDKMKEDLEKIHMRRILDDDTREVKMLQELLLDDGELHGTGRQRQFKWKNIDQGDDDASEEKTNDEEIYMEEEESEEQWRKKRHEREMFLKEKLKKNQELQDDLFNQSQLLQIGRKVLQKNQSQSNSQNNTPNEKSSGDLDNDSIKTPLNLLTKRGSFLSRSDQVLQRVAEYTKSCTEISTGSSKTTKHFVFQSVSALEVSVAAAESKKRKATEGTPNVLKKLRLNSTFSPALKKKLDKSHRSKKLFNF</sequence>
<evidence type="ECO:0000256" key="2">
    <source>
        <dbReference type="ARBA" id="ARBA00022553"/>
    </source>
</evidence>
<feature type="compositionally biased region" description="Acidic residues" evidence="4">
    <location>
        <begin position="1076"/>
        <end position="1097"/>
    </location>
</feature>
<protein>
    <recommendedName>
        <fullName evidence="7">Claspin</fullName>
    </recommendedName>
</protein>
<dbReference type="GO" id="GO:0010997">
    <property type="term" value="F:anaphase-promoting complex binding"/>
    <property type="evidence" value="ECO:0007669"/>
    <property type="project" value="TreeGrafter"/>
</dbReference>
<dbReference type="OrthoDB" id="5859781at2759"/>
<dbReference type="InterPro" id="IPR024146">
    <property type="entry name" value="Claspin"/>
</dbReference>
<dbReference type="GO" id="GO:0007095">
    <property type="term" value="P:mitotic G2 DNA damage checkpoint signaling"/>
    <property type="evidence" value="ECO:0007669"/>
    <property type="project" value="TreeGrafter"/>
</dbReference>
<feature type="region of interest" description="Disordered" evidence="4">
    <location>
        <begin position="617"/>
        <end position="743"/>
    </location>
</feature>
<feature type="compositionally biased region" description="Polar residues" evidence="4">
    <location>
        <begin position="336"/>
        <end position="358"/>
    </location>
</feature>
<evidence type="ECO:0008006" key="7">
    <source>
        <dbReference type="Google" id="ProtNLM"/>
    </source>
</evidence>
<dbReference type="GO" id="GO:0033314">
    <property type="term" value="P:mitotic DNA replication checkpoint signaling"/>
    <property type="evidence" value="ECO:0007669"/>
    <property type="project" value="TreeGrafter"/>
</dbReference>